<feature type="region of interest" description="Disordered" evidence="2">
    <location>
        <begin position="359"/>
        <end position="379"/>
    </location>
</feature>
<dbReference type="PANTHER" id="PTHR30486">
    <property type="entry name" value="TWITCHING MOTILITY PROTEIN PILT"/>
    <property type="match status" value="1"/>
</dbReference>
<dbReference type="NCBIfam" id="TIGR01420">
    <property type="entry name" value="pilT_fam"/>
    <property type="match status" value="1"/>
</dbReference>
<dbReference type="Gene3D" id="3.40.50.300">
    <property type="entry name" value="P-loop containing nucleotide triphosphate hydrolases"/>
    <property type="match status" value="1"/>
</dbReference>
<dbReference type="Gene3D" id="3.30.450.90">
    <property type="match status" value="1"/>
</dbReference>
<dbReference type="InterPro" id="IPR027417">
    <property type="entry name" value="P-loop_NTPase"/>
</dbReference>
<dbReference type="EMBL" id="JAPFCC010000001">
    <property type="protein sequence ID" value="MCW7555447.1"/>
    <property type="molecule type" value="Genomic_DNA"/>
</dbReference>
<evidence type="ECO:0000259" key="3">
    <source>
        <dbReference type="Pfam" id="PF00437"/>
    </source>
</evidence>
<comment type="similarity">
    <text evidence="1">Belongs to the GSP E family.</text>
</comment>
<protein>
    <submittedName>
        <fullName evidence="4">PilT/PilU family type 4a pilus ATPase</fullName>
    </submittedName>
</protein>
<evidence type="ECO:0000256" key="1">
    <source>
        <dbReference type="ARBA" id="ARBA00006611"/>
    </source>
</evidence>
<keyword evidence="5" id="KW-1185">Reference proteome</keyword>
<dbReference type="Proteomes" id="UP001209854">
    <property type="component" value="Unassembled WGS sequence"/>
</dbReference>
<organism evidence="4 5">
    <name type="scientific">Endozoicomonas gorgoniicola</name>
    <dbReference type="NCBI Taxonomy" id="1234144"/>
    <lineage>
        <taxon>Bacteria</taxon>
        <taxon>Pseudomonadati</taxon>
        <taxon>Pseudomonadota</taxon>
        <taxon>Gammaproteobacteria</taxon>
        <taxon>Oceanospirillales</taxon>
        <taxon>Endozoicomonadaceae</taxon>
        <taxon>Endozoicomonas</taxon>
    </lineage>
</organism>
<evidence type="ECO:0000313" key="4">
    <source>
        <dbReference type="EMBL" id="MCW7555447.1"/>
    </source>
</evidence>
<dbReference type="RefSeq" id="WP_262565204.1">
    <property type="nucleotide sequence ID" value="NZ_JAPFCC010000001.1"/>
</dbReference>
<gene>
    <name evidence="4" type="ORF">NX722_23040</name>
</gene>
<sequence>MKIDKILQLLTDKKGSECFFTVGIPPNLKIGKSIHNVGNTVLTSEQAHQSIRTFMGEERFQQFVKNKECNYGYNLKDVGRFRISAFFQKSEPGLVIRRLNSYIPSHQELSIPPQIADHMLQERGLILITGAAGAGKSTSMASLVDYRNQNSKGHIITIEDPVEYIHEHKNCIVTQRDVGLDTESYEAGLFNALRQAPNLVVVGEIRSPGVMKHTVEFVETGHLCIATMHANNTYQALERIIHFFPPEQHSEILMDLSLSLRMVVGQQLVEGKEEGSVVPVHEILINTPRVADLIKNGEIDELNETVHKGKSQGMQTFDQALYDLVKAGKITQDRAMLHATSPNNLRLLLKMDQVPSSNFGSNDNLSISPVDSENQQRNY</sequence>
<accession>A0ABT3N1D6</accession>
<comment type="caution">
    <text evidence="4">The sequence shown here is derived from an EMBL/GenBank/DDBJ whole genome shotgun (WGS) entry which is preliminary data.</text>
</comment>
<reference evidence="4 5" key="1">
    <citation type="submission" date="2022-10" db="EMBL/GenBank/DDBJ databases">
        <title>High-quality genome sequences of two octocoral-associated bacteria, Endozoicomonas euniceicola EF212 and Endozoicomonas gorgoniicola PS125.</title>
        <authorList>
            <person name="Chiou Y.-J."/>
            <person name="Chen Y.-H."/>
        </authorList>
    </citation>
    <scope>NUCLEOTIDE SEQUENCE [LARGE SCALE GENOMIC DNA]</scope>
    <source>
        <strain evidence="4 5">PS125</strain>
    </source>
</reference>
<name>A0ABT3N1D6_9GAMM</name>
<dbReference type="InterPro" id="IPR001482">
    <property type="entry name" value="T2SS/T4SS_dom"/>
</dbReference>
<dbReference type="CDD" id="cd01131">
    <property type="entry name" value="PilT"/>
    <property type="match status" value="1"/>
</dbReference>
<dbReference type="PANTHER" id="PTHR30486:SF12">
    <property type="entry name" value="TYPE IV PILUS ATPASE PILU"/>
    <property type="match status" value="1"/>
</dbReference>
<proteinExistence type="inferred from homology"/>
<feature type="domain" description="Bacterial type II secretion system protein E" evidence="3">
    <location>
        <begin position="80"/>
        <end position="270"/>
    </location>
</feature>
<dbReference type="InterPro" id="IPR006321">
    <property type="entry name" value="PilT/PilU"/>
</dbReference>
<dbReference type="Pfam" id="PF00437">
    <property type="entry name" value="T2SSE"/>
    <property type="match status" value="1"/>
</dbReference>
<evidence type="ECO:0000313" key="5">
    <source>
        <dbReference type="Proteomes" id="UP001209854"/>
    </source>
</evidence>
<evidence type="ECO:0000256" key="2">
    <source>
        <dbReference type="SAM" id="MobiDB-lite"/>
    </source>
</evidence>
<dbReference type="InterPro" id="IPR050921">
    <property type="entry name" value="T4SS_GSP_E_ATPase"/>
</dbReference>
<dbReference type="SUPFAM" id="SSF52540">
    <property type="entry name" value="P-loop containing nucleoside triphosphate hydrolases"/>
    <property type="match status" value="1"/>
</dbReference>